<proteinExistence type="predicted"/>
<feature type="region of interest" description="Disordered" evidence="1">
    <location>
        <begin position="26"/>
        <end position="101"/>
    </location>
</feature>
<dbReference type="RefSeq" id="WP_188849958.1">
    <property type="nucleotide sequence ID" value="NZ_BMJJ01000003.1"/>
</dbReference>
<sequence length="418" mass="42078">MLTFLGRIFFLLAAGLGLGALCGRSSRHRRPLAAPPPVRRPEAGGDASAAALQAGSVAGETGPETGGLAAEKAEPVAAQAESTPSDPVADGRAEAGAKDAPLEGSSIPAVFGSFGGSAVSAAVAGRAPVDGVLGVDADIEPVADAAETGSDTPEAPDLAEPHPHGPTPPASQRAGLKVDALAKKHGSAAFDRDVKSVDFARPAGPAWPHSSADAPDDGWTVPDAATDHRVAVATDSPAAFKGSGGAAPLRGAPEGEDDATAPQVDAEAADDATAPRRDAAEEGGTARPEPSVDRRGTGADGVDDGRDMPLSTDGTGRVLAQAPAPPEPSPIDAAALAAAPGSLDAPRDGLPDDLTRIAGIGPSIERLLFSQGIFHFGQIAAWNADDVRWADRLTGFDGRADREKWVEQAKRLEAEAGE</sequence>
<dbReference type="AlphaFoldDB" id="A0A917D8W6"/>
<dbReference type="EMBL" id="BMJJ01000003">
    <property type="protein sequence ID" value="GGD13051.1"/>
    <property type="molecule type" value="Genomic_DNA"/>
</dbReference>
<dbReference type="Gene3D" id="1.10.150.20">
    <property type="entry name" value="5' to 3' exonuclease, C-terminal subdomain"/>
    <property type="match status" value="1"/>
</dbReference>
<keyword evidence="3" id="KW-1185">Reference proteome</keyword>
<evidence type="ECO:0008006" key="4">
    <source>
        <dbReference type="Google" id="ProtNLM"/>
    </source>
</evidence>
<protein>
    <recommendedName>
        <fullName evidence="4">NADH dehydrogenase subunit E</fullName>
    </recommendedName>
</protein>
<reference evidence="2" key="2">
    <citation type="submission" date="2020-09" db="EMBL/GenBank/DDBJ databases">
        <authorList>
            <person name="Sun Q."/>
            <person name="Zhou Y."/>
        </authorList>
    </citation>
    <scope>NUCLEOTIDE SEQUENCE</scope>
    <source>
        <strain evidence="2">CGMCC 1.15493</strain>
    </source>
</reference>
<name>A0A917D8W6_9HYPH</name>
<comment type="caution">
    <text evidence="2">The sequence shown here is derived from an EMBL/GenBank/DDBJ whole genome shotgun (WGS) entry which is preliminary data.</text>
</comment>
<organism evidence="2 3">
    <name type="scientific">Aureimonas glaciei</name>
    <dbReference type="NCBI Taxonomy" id="1776957"/>
    <lineage>
        <taxon>Bacteria</taxon>
        <taxon>Pseudomonadati</taxon>
        <taxon>Pseudomonadota</taxon>
        <taxon>Alphaproteobacteria</taxon>
        <taxon>Hyphomicrobiales</taxon>
        <taxon>Aurantimonadaceae</taxon>
        <taxon>Aureimonas</taxon>
    </lineage>
</organism>
<feature type="compositionally biased region" description="Basic and acidic residues" evidence="1">
    <location>
        <begin position="89"/>
        <end position="101"/>
    </location>
</feature>
<feature type="region of interest" description="Disordered" evidence="1">
    <location>
        <begin position="235"/>
        <end position="332"/>
    </location>
</feature>
<evidence type="ECO:0000313" key="3">
    <source>
        <dbReference type="Proteomes" id="UP000613160"/>
    </source>
</evidence>
<feature type="compositionally biased region" description="Low complexity" evidence="1">
    <location>
        <begin position="44"/>
        <end position="59"/>
    </location>
</feature>
<reference evidence="2" key="1">
    <citation type="journal article" date="2014" name="Int. J. Syst. Evol. Microbiol.">
        <title>Complete genome sequence of Corynebacterium casei LMG S-19264T (=DSM 44701T), isolated from a smear-ripened cheese.</title>
        <authorList>
            <consortium name="US DOE Joint Genome Institute (JGI-PGF)"/>
            <person name="Walter F."/>
            <person name="Albersmeier A."/>
            <person name="Kalinowski J."/>
            <person name="Ruckert C."/>
        </authorList>
    </citation>
    <scope>NUCLEOTIDE SEQUENCE</scope>
    <source>
        <strain evidence="2">CGMCC 1.15493</strain>
    </source>
</reference>
<evidence type="ECO:0000313" key="2">
    <source>
        <dbReference type="EMBL" id="GGD13051.1"/>
    </source>
</evidence>
<accession>A0A917D8W6</accession>
<feature type="compositionally biased region" description="Basic and acidic residues" evidence="1">
    <location>
        <begin position="290"/>
        <end position="307"/>
    </location>
</feature>
<gene>
    <name evidence="2" type="ORF">GCM10011335_14850</name>
</gene>
<feature type="region of interest" description="Disordered" evidence="1">
    <location>
        <begin position="201"/>
        <end position="222"/>
    </location>
</feature>
<feature type="region of interest" description="Disordered" evidence="1">
    <location>
        <begin position="145"/>
        <end position="174"/>
    </location>
</feature>
<evidence type="ECO:0000256" key="1">
    <source>
        <dbReference type="SAM" id="MobiDB-lite"/>
    </source>
</evidence>
<dbReference type="Proteomes" id="UP000613160">
    <property type="component" value="Unassembled WGS sequence"/>
</dbReference>